<dbReference type="AlphaFoldDB" id="A0A347ZNE9"/>
<protein>
    <submittedName>
        <fullName evidence="3">Zinc protease</fullName>
    </submittedName>
</protein>
<evidence type="ECO:0000313" key="3">
    <source>
        <dbReference type="EMBL" id="REG08432.1"/>
    </source>
</evidence>
<dbReference type="OrthoDB" id="9762085at2"/>
<dbReference type="InterPro" id="IPR007863">
    <property type="entry name" value="Peptidase_M16_C"/>
</dbReference>
<organism evidence="3 4">
    <name type="scientific">Pelolinea submarina</name>
    <dbReference type="NCBI Taxonomy" id="913107"/>
    <lineage>
        <taxon>Bacteria</taxon>
        <taxon>Bacillati</taxon>
        <taxon>Chloroflexota</taxon>
        <taxon>Anaerolineae</taxon>
        <taxon>Anaerolineales</taxon>
        <taxon>Anaerolineaceae</taxon>
        <taxon>Pelolinea</taxon>
    </lineage>
</organism>
<dbReference type="EMBL" id="QUMS01000002">
    <property type="protein sequence ID" value="REG08432.1"/>
    <property type="molecule type" value="Genomic_DNA"/>
</dbReference>
<dbReference type="Pfam" id="PF00675">
    <property type="entry name" value="Peptidase_M16"/>
    <property type="match status" value="1"/>
</dbReference>
<gene>
    <name evidence="3" type="ORF">DFR64_1799</name>
</gene>
<dbReference type="GO" id="GO:0006508">
    <property type="term" value="P:proteolysis"/>
    <property type="evidence" value="ECO:0007669"/>
    <property type="project" value="UniProtKB-KW"/>
</dbReference>
<evidence type="ECO:0000259" key="1">
    <source>
        <dbReference type="Pfam" id="PF00675"/>
    </source>
</evidence>
<feature type="domain" description="Peptidase M16 N-terminal" evidence="1">
    <location>
        <begin position="33"/>
        <end position="140"/>
    </location>
</feature>
<feature type="domain" description="Peptidase M16 C-terminal" evidence="2">
    <location>
        <begin position="181"/>
        <end position="360"/>
    </location>
</feature>
<accession>A0A347ZNE9</accession>
<dbReference type="Proteomes" id="UP000256388">
    <property type="component" value="Unassembled WGS sequence"/>
</dbReference>
<keyword evidence="3" id="KW-0645">Protease</keyword>
<evidence type="ECO:0000259" key="2">
    <source>
        <dbReference type="Pfam" id="PF05193"/>
    </source>
</evidence>
<dbReference type="GO" id="GO:0046872">
    <property type="term" value="F:metal ion binding"/>
    <property type="evidence" value="ECO:0007669"/>
    <property type="project" value="InterPro"/>
</dbReference>
<dbReference type="Gene3D" id="3.30.830.10">
    <property type="entry name" value="Metalloenzyme, LuxS/M16 peptidase-like"/>
    <property type="match status" value="2"/>
</dbReference>
<proteinExistence type="predicted"/>
<dbReference type="PANTHER" id="PTHR11851">
    <property type="entry name" value="METALLOPROTEASE"/>
    <property type="match status" value="1"/>
</dbReference>
<dbReference type="GO" id="GO:0008233">
    <property type="term" value="F:peptidase activity"/>
    <property type="evidence" value="ECO:0007669"/>
    <property type="project" value="UniProtKB-KW"/>
</dbReference>
<keyword evidence="3" id="KW-0378">Hydrolase</keyword>
<dbReference type="PANTHER" id="PTHR11851:SF224">
    <property type="entry name" value="PROCESSING PROTEASE"/>
    <property type="match status" value="1"/>
</dbReference>
<dbReference type="InterPro" id="IPR050361">
    <property type="entry name" value="MPP/UQCRC_Complex"/>
</dbReference>
<sequence length="431" mass="47954">MATNNINWNNLPGPESIQRATLANGITILSYKNANVSSVYMVGLLNSGSNLDPQDKLGLAHFTASMLSRGTLNHGFKEFHEELENRGASLSFSCGANNTWFRGRSLAEDLETLLLLSAESLRQPAFRPEYFERMRAQLLAGLAIREQDTGEVASLLFDQYLFPDHPYGLPTDGYPETIQRISVEDLQQFHRQYYSPKDMVLVVVGDVDSRQVKDLAQKYFSDWENSSAQPQPALIIPDPPQGLVRKHRYLEDKSQADLIMGTRGPQRTSADYLPVYLGNNILGQFGLMGRIGESVRTRSGLAYYASSSVTSWTDSGSWEFSAGTSGENLQKTIELIREEIRKYVSSAVSAEELDDSQSNLVGRLPLSLESNAGLANAILTMERFDLGLDYYQRYAQTIRAITPENILNASRNYLDPDRLIIASSGPGDDIL</sequence>
<reference evidence="3 4" key="1">
    <citation type="submission" date="2018-08" db="EMBL/GenBank/DDBJ databases">
        <title>Genomic Encyclopedia of Type Strains, Phase IV (KMG-IV): sequencing the most valuable type-strain genomes for metagenomic binning, comparative biology and taxonomic classification.</title>
        <authorList>
            <person name="Goeker M."/>
        </authorList>
    </citation>
    <scope>NUCLEOTIDE SEQUENCE [LARGE SCALE GENOMIC DNA]</scope>
    <source>
        <strain evidence="3 4">DSM 23923</strain>
    </source>
</reference>
<dbReference type="Pfam" id="PF05193">
    <property type="entry name" value="Peptidase_M16_C"/>
    <property type="match status" value="1"/>
</dbReference>
<keyword evidence="4" id="KW-1185">Reference proteome</keyword>
<dbReference type="SUPFAM" id="SSF63411">
    <property type="entry name" value="LuxS/MPP-like metallohydrolase"/>
    <property type="match status" value="2"/>
</dbReference>
<dbReference type="InterPro" id="IPR011249">
    <property type="entry name" value="Metalloenz_LuxS/M16"/>
</dbReference>
<name>A0A347ZNE9_9CHLR</name>
<dbReference type="InterPro" id="IPR011765">
    <property type="entry name" value="Pept_M16_N"/>
</dbReference>
<evidence type="ECO:0000313" key="4">
    <source>
        <dbReference type="Proteomes" id="UP000256388"/>
    </source>
</evidence>
<dbReference type="RefSeq" id="WP_116225087.1">
    <property type="nucleotide sequence ID" value="NZ_AP018437.1"/>
</dbReference>
<comment type="caution">
    <text evidence="3">The sequence shown here is derived from an EMBL/GenBank/DDBJ whole genome shotgun (WGS) entry which is preliminary data.</text>
</comment>